<evidence type="ECO:0000313" key="2">
    <source>
        <dbReference type="EMBL" id="GAA0389170.1"/>
    </source>
</evidence>
<feature type="region of interest" description="Disordered" evidence="1">
    <location>
        <begin position="1"/>
        <end position="56"/>
    </location>
</feature>
<sequence>MAQPDPNKPQPDLHPGMLGDGTEEQNLNQRGQPEARINKDEVQDAFGQKQKQPPQK</sequence>
<gene>
    <name evidence="2" type="ORF">GCM10009093_14760</name>
</gene>
<comment type="caution">
    <text evidence="2">The sequence shown here is derived from an EMBL/GenBank/DDBJ whole genome shotgun (WGS) entry which is preliminary data.</text>
</comment>
<dbReference type="EMBL" id="BAAAEJ010000007">
    <property type="protein sequence ID" value="GAA0389170.1"/>
    <property type="molecule type" value="Genomic_DNA"/>
</dbReference>
<name>A0ABN0YAN9_9CAUL</name>
<accession>A0ABN0YAN9</accession>
<keyword evidence="3" id="KW-1185">Reference proteome</keyword>
<dbReference type="RefSeq" id="WP_167176388.1">
    <property type="nucleotide sequence ID" value="NZ_BAAAEJ010000007.1"/>
</dbReference>
<reference evidence="2 3" key="1">
    <citation type="journal article" date="2019" name="Int. J. Syst. Evol. Microbiol.">
        <title>The Global Catalogue of Microorganisms (GCM) 10K type strain sequencing project: providing services to taxonomists for standard genome sequencing and annotation.</title>
        <authorList>
            <consortium name="The Broad Institute Genomics Platform"/>
            <consortium name="The Broad Institute Genome Sequencing Center for Infectious Disease"/>
            <person name="Wu L."/>
            <person name="Ma J."/>
        </authorList>
    </citation>
    <scope>NUCLEOTIDE SEQUENCE [LARGE SCALE GENOMIC DNA]</scope>
    <source>
        <strain evidence="2 3">JCM 13476</strain>
    </source>
</reference>
<dbReference type="Proteomes" id="UP001500791">
    <property type="component" value="Unassembled WGS sequence"/>
</dbReference>
<proteinExistence type="predicted"/>
<evidence type="ECO:0000256" key="1">
    <source>
        <dbReference type="SAM" id="MobiDB-lite"/>
    </source>
</evidence>
<protein>
    <submittedName>
        <fullName evidence="2">Uncharacterized protein</fullName>
    </submittedName>
</protein>
<organism evidence="2 3">
    <name type="scientific">Brevundimonas terrae</name>
    <dbReference type="NCBI Taxonomy" id="363631"/>
    <lineage>
        <taxon>Bacteria</taxon>
        <taxon>Pseudomonadati</taxon>
        <taxon>Pseudomonadota</taxon>
        <taxon>Alphaproteobacteria</taxon>
        <taxon>Caulobacterales</taxon>
        <taxon>Caulobacteraceae</taxon>
        <taxon>Brevundimonas</taxon>
    </lineage>
</organism>
<evidence type="ECO:0000313" key="3">
    <source>
        <dbReference type="Proteomes" id="UP001500791"/>
    </source>
</evidence>